<sequence length="429" mass="45734">MNALKVTLVCQWYPPEPVSQPVWIVDALRDQGLDVEVLTGVPNYPTGRVGEGYRARDRRSETIAGTTVHRTPLYPDHGSGSARRILNYVSWAVSSAVLGQRHLRSADAALVYSSPATAALAAMVARRRHGVPYVLLVQDVWPDSIFASGFLPGRTGRLAEALVGRFVDRTYRDAAHVVVISPGMADLLASRGVPRDTITVVPNWIGDIDTVETAGEVDDAPATDLRHDLGLTADDFLLMYAGNHGSAQALDSVIEGFGRLAPGERSHLVLVGDGAEKEPLRALARKVCPDRVHFVEPQPRAAMAGLMAQADAQLVSLARRPLFAVTTPSKLQSVMAAGHPVLVSAEGDAAETVRAADAGVAATPGDPDSLAAAVRALRTLSPDARRRLGRNGRDYYAATMSETIGASRLAATLRRAAGRATDREKEPAT</sequence>
<name>A0ABP9PJ86_9ACTN</name>
<dbReference type="Gene3D" id="3.40.50.2000">
    <property type="entry name" value="Glycogen Phosphorylase B"/>
    <property type="match status" value="2"/>
</dbReference>
<dbReference type="RefSeq" id="WP_345457770.1">
    <property type="nucleotide sequence ID" value="NZ_BAABKG010000002.1"/>
</dbReference>
<evidence type="ECO:0000256" key="2">
    <source>
        <dbReference type="ARBA" id="ARBA00022679"/>
    </source>
</evidence>
<proteinExistence type="predicted"/>
<keyword evidence="1" id="KW-0328">Glycosyltransferase</keyword>
<dbReference type="Proteomes" id="UP001500221">
    <property type="component" value="Unassembled WGS sequence"/>
</dbReference>
<dbReference type="Pfam" id="PF00534">
    <property type="entry name" value="Glycos_transf_1"/>
    <property type="match status" value="1"/>
</dbReference>
<dbReference type="Pfam" id="PF13579">
    <property type="entry name" value="Glyco_trans_4_4"/>
    <property type="match status" value="1"/>
</dbReference>
<keyword evidence="2" id="KW-0808">Transferase</keyword>
<reference evidence="6" key="1">
    <citation type="journal article" date="2019" name="Int. J. Syst. Evol. Microbiol.">
        <title>The Global Catalogue of Microorganisms (GCM) 10K type strain sequencing project: providing services to taxonomists for standard genome sequencing and annotation.</title>
        <authorList>
            <consortium name="The Broad Institute Genomics Platform"/>
            <consortium name="The Broad Institute Genome Sequencing Center for Infectious Disease"/>
            <person name="Wu L."/>
            <person name="Ma J."/>
        </authorList>
    </citation>
    <scope>NUCLEOTIDE SEQUENCE [LARGE SCALE GENOMIC DNA]</scope>
    <source>
        <strain evidence="6">JCM 18459</strain>
    </source>
</reference>
<feature type="domain" description="Glycosyl transferase family 1" evidence="3">
    <location>
        <begin position="226"/>
        <end position="394"/>
    </location>
</feature>
<dbReference type="EMBL" id="BAABKG010000002">
    <property type="protein sequence ID" value="GAA5147548.1"/>
    <property type="molecule type" value="Genomic_DNA"/>
</dbReference>
<evidence type="ECO:0000313" key="5">
    <source>
        <dbReference type="EMBL" id="GAA5147548.1"/>
    </source>
</evidence>
<dbReference type="PANTHER" id="PTHR12526">
    <property type="entry name" value="GLYCOSYLTRANSFERASE"/>
    <property type="match status" value="1"/>
</dbReference>
<feature type="domain" description="Glycosyltransferase subfamily 4-like N-terminal" evidence="4">
    <location>
        <begin position="24"/>
        <end position="204"/>
    </location>
</feature>
<evidence type="ECO:0000259" key="4">
    <source>
        <dbReference type="Pfam" id="PF13579"/>
    </source>
</evidence>
<dbReference type="PANTHER" id="PTHR12526:SF638">
    <property type="entry name" value="SPORE COAT PROTEIN SA"/>
    <property type="match status" value="1"/>
</dbReference>
<dbReference type="InterPro" id="IPR028098">
    <property type="entry name" value="Glyco_trans_4-like_N"/>
</dbReference>
<evidence type="ECO:0000313" key="6">
    <source>
        <dbReference type="Proteomes" id="UP001500221"/>
    </source>
</evidence>
<evidence type="ECO:0000259" key="3">
    <source>
        <dbReference type="Pfam" id="PF00534"/>
    </source>
</evidence>
<evidence type="ECO:0000256" key="1">
    <source>
        <dbReference type="ARBA" id="ARBA00022676"/>
    </source>
</evidence>
<dbReference type="SUPFAM" id="SSF53756">
    <property type="entry name" value="UDP-Glycosyltransferase/glycogen phosphorylase"/>
    <property type="match status" value="1"/>
</dbReference>
<keyword evidence="6" id="KW-1185">Reference proteome</keyword>
<dbReference type="InterPro" id="IPR001296">
    <property type="entry name" value="Glyco_trans_1"/>
</dbReference>
<protein>
    <submittedName>
        <fullName evidence="5">Glycosyltransferase family 4 protein</fullName>
    </submittedName>
</protein>
<gene>
    <name evidence="5" type="ORF">GCM10023340_20130</name>
</gene>
<comment type="caution">
    <text evidence="5">The sequence shown here is derived from an EMBL/GenBank/DDBJ whole genome shotgun (WGS) entry which is preliminary data.</text>
</comment>
<dbReference type="CDD" id="cd03794">
    <property type="entry name" value="GT4_WbuB-like"/>
    <property type="match status" value="1"/>
</dbReference>
<organism evidence="5 6">
    <name type="scientific">Nocardioides marinquilinus</name>
    <dbReference type="NCBI Taxonomy" id="1210400"/>
    <lineage>
        <taxon>Bacteria</taxon>
        <taxon>Bacillati</taxon>
        <taxon>Actinomycetota</taxon>
        <taxon>Actinomycetes</taxon>
        <taxon>Propionibacteriales</taxon>
        <taxon>Nocardioidaceae</taxon>
        <taxon>Nocardioides</taxon>
    </lineage>
</organism>
<accession>A0ABP9PJ86</accession>